<dbReference type="CDD" id="cd06093">
    <property type="entry name" value="PX_domain"/>
    <property type="match status" value="1"/>
</dbReference>
<evidence type="ECO:0000313" key="7">
    <source>
        <dbReference type="EMBL" id="OQR95258.1"/>
    </source>
</evidence>
<dbReference type="Gene3D" id="3.30.1520.10">
    <property type="entry name" value="Phox-like domain"/>
    <property type="match status" value="1"/>
</dbReference>
<organism evidence="7 8">
    <name type="scientific">Achlya hypogyna</name>
    <name type="common">Oomycete</name>
    <name type="synonym">Protoachlya hypogyna</name>
    <dbReference type="NCBI Taxonomy" id="1202772"/>
    <lineage>
        <taxon>Eukaryota</taxon>
        <taxon>Sar</taxon>
        <taxon>Stramenopiles</taxon>
        <taxon>Oomycota</taxon>
        <taxon>Saprolegniomycetes</taxon>
        <taxon>Saprolegniales</taxon>
        <taxon>Achlyaceae</taxon>
        <taxon>Achlya</taxon>
    </lineage>
</organism>
<evidence type="ECO:0000256" key="1">
    <source>
        <dbReference type="ARBA" id="ARBA00022723"/>
    </source>
</evidence>
<dbReference type="GO" id="GO:0006511">
    <property type="term" value="P:ubiquitin-dependent protein catabolic process"/>
    <property type="evidence" value="ECO:0007669"/>
    <property type="project" value="TreeGrafter"/>
</dbReference>
<reference evidence="7 8" key="1">
    <citation type="journal article" date="2014" name="Genome Biol. Evol.">
        <title>The secreted proteins of Achlya hypogyna and Thraustotheca clavata identify the ancestral oomycete secretome and reveal gene acquisitions by horizontal gene transfer.</title>
        <authorList>
            <person name="Misner I."/>
            <person name="Blouin N."/>
            <person name="Leonard G."/>
            <person name="Richards T.A."/>
            <person name="Lane C.E."/>
        </authorList>
    </citation>
    <scope>NUCLEOTIDE SEQUENCE [LARGE SCALE GENOMIC DNA]</scope>
    <source>
        <strain evidence="7 8">ATCC 48635</strain>
    </source>
</reference>
<dbReference type="InterPro" id="IPR001683">
    <property type="entry name" value="PX_dom"/>
</dbReference>
<dbReference type="SUPFAM" id="SSF64268">
    <property type="entry name" value="PX domain"/>
    <property type="match status" value="1"/>
</dbReference>
<dbReference type="GO" id="GO:0008270">
    <property type="term" value="F:zinc ion binding"/>
    <property type="evidence" value="ECO:0007669"/>
    <property type="project" value="UniProtKB-KW"/>
</dbReference>
<feature type="domain" description="RING-type" evidence="5">
    <location>
        <begin position="216"/>
        <end position="259"/>
    </location>
</feature>
<dbReference type="Pfam" id="PF00787">
    <property type="entry name" value="PX"/>
    <property type="match status" value="1"/>
</dbReference>
<feature type="domain" description="PX" evidence="6">
    <location>
        <begin position="42"/>
        <end position="190"/>
    </location>
</feature>
<evidence type="ECO:0008006" key="9">
    <source>
        <dbReference type="Google" id="ProtNLM"/>
    </source>
</evidence>
<protein>
    <recommendedName>
        <fullName evidence="9">RING-type domain-containing protein</fullName>
    </recommendedName>
</protein>
<name>A0A1V9ZB99_ACHHY</name>
<evidence type="ECO:0000259" key="6">
    <source>
        <dbReference type="PROSITE" id="PS50195"/>
    </source>
</evidence>
<dbReference type="PROSITE" id="PS50195">
    <property type="entry name" value="PX"/>
    <property type="match status" value="1"/>
</dbReference>
<dbReference type="PANTHER" id="PTHR45931">
    <property type="entry name" value="SI:CH211-59O9.10"/>
    <property type="match status" value="1"/>
</dbReference>
<keyword evidence="3" id="KW-0862">Zinc</keyword>
<evidence type="ECO:0000256" key="2">
    <source>
        <dbReference type="ARBA" id="ARBA00022771"/>
    </source>
</evidence>
<comment type="caution">
    <text evidence="7">The sequence shown here is derived from an EMBL/GenBank/DDBJ whole genome shotgun (WGS) entry which is preliminary data.</text>
</comment>
<keyword evidence="2 4" id="KW-0863">Zinc-finger</keyword>
<dbReference type="InterPro" id="IPR001841">
    <property type="entry name" value="Znf_RING"/>
</dbReference>
<dbReference type="GO" id="GO:0061630">
    <property type="term" value="F:ubiquitin protein ligase activity"/>
    <property type="evidence" value="ECO:0007669"/>
    <property type="project" value="TreeGrafter"/>
</dbReference>
<keyword evidence="1" id="KW-0479">Metal-binding</keyword>
<sequence>MPAIAHAVQRCIAHQYIHLHHAVCRKDPAAPGALSPDQTNFLDNVHVYPCATQVVEGALMFTLYTMTAYCPITRRWWLVKKRYSEYHAFRQQLDNLWVHCELKMKNDSLTAMLRTIMKLPFPRKVYNGDSVFIVKERIRLLEHFLRKLMALHAECFYYAYQKLKLDEPLSPTFHAFHTLLQTFLGVPEDMLDLRAMQRLLNLAMDKPAAVDASETCSICLSSFDETEGEAVVQLSCSHLYHRDCVVSWLIAKKSCPLCREDVDSGSVL</sequence>
<dbReference type="InterPro" id="IPR051834">
    <property type="entry name" value="RING_finger_E3_ligase"/>
</dbReference>
<dbReference type="OrthoDB" id="8062037at2759"/>
<dbReference type="PANTHER" id="PTHR45931:SF3">
    <property type="entry name" value="RING ZINC FINGER-CONTAINING PROTEIN"/>
    <property type="match status" value="1"/>
</dbReference>
<evidence type="ECO:0000256" key="3">
    <source>
        <dbReference type="ARBA" id="ARBA00022833"/>
    </source>
</evidence>
<evidence type="ECO:0000256" key="4">
    <source>
        <dbReference type="PROSITE-ProRule" id="PRU00175"/>
    </source>
</evidence>
<accession>A0A1V9ZB99</accession>
<gene>
    <name evidence="7" type="ORF">ACHHYP_00209</name>
</gene>
<dbReference type="GO" id="GO:0035091">
    <property type="term" value="F:phosphatidylinositol binding"/>
    <property type="evidence" value="ECO:0007669"/>
    <property type="project" value="InterPro"/>
</dbReference>
<keyword evidence="8" id="KW-1185">Reference proteome</keyword>
<proteinExistence type="predicted"/>
<dbReference type="EMBL" id="JNBR01000332">
    <property type="protein sequence ID" value="OQR95258.1"/>
    <property type="molecule type" value="Genomic_DNA"/>
</dbReference>
<dbReference type="InterPro" id="IPR036871">
    <property type="entry name" value="PX_dom_sf"/>
</dbReference>
<dbReference type="GO" id="GO:0005634">
    <property type="term" value="C:nucleus"/>
    <property type="evidence" value="ECO:0007669"/>
    <property type="project" value="TreeGrafter"/>
</dbReference>
<evidence type="ECO:0000259" key="5">
    <source>
        <dbReference type="PROSITE" id="PS50089"/>
    </source>
</evidence>
<dbReference type="Pfam" id="PF13639">
    <property type="entry name" value="zf-RING_2"/>
    <property type="match status" value="1"/>
</dbReference>
<dbReference type="InterPro" id="IPR013083">
    <property type="entry name" value="Znf_RING/FYVE/PHD"/>
</dbReference>
<dbReference type="Gene3D" id="3.30.40.10">
    <property type="entry name" value="Zinc/RING finger domain, C3HC4 (zinc finger)"/>
    <property type="match status" value="1"/>
</dbReference>
<dbReference type="CDD" id="cd16454">
    <property type="entry name" value="RING-H2_PA-TM-RING"/>
    <property type="match status" value="1"/>
</dbReference>
<dbReference type="STRING" id="1202772.A0A1V9ZB99"/>
<dbReference type="SMART" id="SM00184">
    <property type="entry name" value="RING"/>
    <property type="match status" value="1"/>
</dbReference>
<dbReference type="Proteomes" id="UP000243579">
    <property type="component" value="Unassembled WGS sequence"/>
</dbReference>
<dbReference type="SUPFAM" id="SSF57850">
    <property type="entry name" value="RING/U-box"/>
    <property type="match status" value="1"/>
</dbReference>
<dbReference type="PROSITE" id="PS50089">
    <property type="entry name" value="ZF_RING_2"/>
    <property type="match status" value="1"/>
</dbReference>
<evidence type="ECO:0000313" key="8">
    <source>
        <dbReference type="Proteomes" id="UP000243579"/>
    </source>
</evidence>
<dbReference type="AlphaFoldDB" id="A0A1V9ZB99"/>